<reference evidence="1 2" key="1">
    <citation type="submission" date="2021-08" db="EMBL/GenBank/DDBJ databases">
        <title>Draft Genome Sequence of Phanerochaete sordida strain YK-624.</title>
        <authorList>
            <person name="Mori T."/>
            <person name="Dohra H."/>
            <person name="Suzuki T."/>
            <person name="Kawagishi H."/>
            <person name="Hirai H."/>
        </authorList>
    </citation>
    <scope>NUCLEOTIDE SEQUENCE [LARGE SCALE GENOMIC DNA]</scope>
    <source>
        <strain evidence="1 2">YK-624</strain>
    </source>
</reference>
<comment type="caution">
    <text evidence="1">The sequence shown here is derived from an EMBL/GenBank/DDBJ whole genome shotgun (WGS) entry which is preliminary data.</text>
</comment>
<evidence type="ECO:0000313" key="2">
    <source>
        <dbReference type="Proteomes" id="UP000703269"/>
    </source>
</evidence>
<keyword evidence="2" id="KW-1185">Reference proteome</keyword>
<dbReference type="AlphaFoldDB" id="A0A9P3GP68"/>
<accession>A0A9P3GP68</accession>
<dbReference type="EMBL" id="BPQB01000091">
    <property type="protein sequence ID" value="GJE98616.1"/>
    <property type="molecule type" value="Genomic_DNA"/>
</dbReference>
<sequence>MHRKNRYNTWSANKAGVRGVRSGTSADPRLLLMLQLARVCRLWPDVLQTHTAFSSHVNVDLERAAARMLNGAGSHSLTVTYQPAAVGAAHAALRTLVVRRAFALDLRNGADEDGAACLKDRDELMCALEHTPRLEHLDVELADVL</sequence>
<protein>
    <submittedName>
        <fullName evidence="1">Uncharacterized protein</fullName>
    </submittedName>
</protein>
<proteinExistence type="predicted"/>
<gene>
    <name evidence="1" type="ORF">PsYK624_148500</name>
</gene>
<dbReference type="Proteomes" id="UP000703269">
    <property type="component" value="Unassembled WGS sequence"/>
</dbReference>
<name>A0A9P3GP68_9APHY</name>
<organism evidence="1 2">
    <name type="scientific">Phanerochaete sordida</name>
    <dbReference type="NCBI Taxonomy" id="48140"/>
    <lineage>
        <taxon>Eukaryota</taxon>
        <taxon>Fungi</taxon>
        <taxon>Dikarya</taxon>
        <taxon>Basidiomycota</taxon>
        <taxon>Agaricomycotina</taxon>
        <taxon>Agaricomycetes</taxon>
        <taxon>Polyporales</taxon>
        <taxon>Phanerochaetaceae</taxon>
        <taxon>Phanerochaete</taxon>
    </lineage>
</organism>
<evidence type="ECO:0000313" key="1">
    <source>
        <dbReference type="EMBL" id="GJE98616.1"/>
    </source>
</evidence>